<evidence type="ECO:0000313" key="3">
    <source>
        <dbReference type="Proteomes" id="UP001167796"/>
    </source>
</evidence>
<dbReference type="Proteomes" id="UP001167796">
    <property type="component" value="Unassembled WGS sequence"/>
</dbReference>
<dbReference type="RefSeq" id="WP_305010527.1">
    <property type="nucleotide sequence ID" value="NZ_JAUQSX010000002.1"/>
</dbReference>
<protein>
    <submittedName>
        <fullName evidence="2">Uncharacterized protein</fullName>
    </submittedName>
</protein>
<evidence type="ECO:0000313" key="2">
    <source>
        <dbReference type="EMBL" id="MDO7845839.1"/>
    </source>
</evidence>
<gene>
    <name evidence="2" type="ORF">Q5H92_05685</name>
</gene>
<name>A0ABT9A8Y9_9BACT</name>
<feature type="chain" id="PRO_5046313516" evidence="1">
    <location>
        <begin position="25"/>
        <end position="171"/>
    </location>
</feature>
<keyword evidence="3" id="KW-1185">Reference proteome</keyword>
<accession>A0ABT9A8Y9</accession>
<comment type="caution">
    <text evidence="2">The sequence shown here is derived from an EMBL/GenBank/DDBJ whole genome shotgun (WGS) entry which is preliminary data.</text>
</comment>
<dbReference type="EMBL" id="JAUQSX010000002">
    <property type="protein sequence ID" value="MDO7845839.1"/>
    <property type="molecule type" value="Genomic_DNA"/>
</dbReference>
<organism evidence="2 3">
    <name type="scientific">Hymenobacter mellowenesis</name>
    <dbReference type="NCBI Taxonomy" id="3063995"/>
    <lineage>
        <taxon>Bacteria</taxon>
        <taxon>Pseudomonadati</taxon>
        <taxon>Bacteroidota</taxon>
        <taxon>Cytophagia</taxon>
        <taxon>Cytophagales</taxon>
        <taxon>Hymenobacteraceae</taxon>
        <taxon>Hymenobacter</taxon>
    </lineage>
</organism>
<feature type="signal peptide" evidence="1">
    <location>
        <begin position="1"/>
        <end position="24"/>
    </location>
</feature>
<reference evidence="2" key="1">
    <citation type="submission" date="2023-07" db="EMBL/GenBank/DDBJ databases">
        <authorList>
            <person name="Kim M.K."/>
        </authorList>
    </citation>
    <scope>NUCLEOTIDE SEQUENCE</scope>
    <source>
        <strain evidence="2">M29</strain>
    </source>
</reference>
<evidence type="ECO:0000256" key="1">
    <source>
        <dbReference type="SAM" id="SignalP"/>
    </source>
</evidence>
<sequence>MFNRVAPAALLCALFLLLTSGASAQDYRALYGSRGPRTCPSTKAPPKGPISANQAMQYFICGTEGLFGDDLYLVGNVTLQIGKGRPFLPNTDMLPDADVSALVYPVRGSYVRYQISKISKVFPNAGKNCNVYPQPHASGLCYRTTFGDWVCKMIDTSAPAMAIQNNVAPPQ</sequence>
<proteinExistence type="predicted"/>
<keyword evidence="1" id="KW-0732">Signal</keyword>